<dbReference type="SUPFAM" id="SSF48225">
    <property type="entry name" value="Seven-hairpin glycosidases"/>
    <property type="match status" value="1"/>
</dbReference>
<dbReference type="InterPro" id="IPR044674">
    <property type="entry name" value="EDEM1/2/3"/>
</dbReference>
<dbReference type="PANTHER" id="PTHR45679:SF5">
    <property type="entry name" value="ER DEGRADATION-ENHANCING ALPHA-MANNOSIDASE-LIKE PROTEIN 1"/>
    <property type="match status" value="1"/>
</dbReference>
<name>A0A6N2LHE0_SALVM</name>
<dbReference type="GO" id="GO:0004571">
    <property type="term" value="F:mannosyl-oligosaccharide 1,2-alpha-mannosidase activity"/>
    <property type="evidence" value="ECO:0007669"/>
    <property type="project" value="InterPro"/>
</dbReference>
<dbReference type="GO" id="GO:0044322">
    <property type="term" value="C:endoplasmic reticulum quality control compartment"/>
    <property type="evidence" value="ECO:0007669"/>
    <property type="project" value="GOC"/>
</dbReference>
<dbReference type="InterPro" id="IPR012341">
    <property type="entry name" value="6hp_glycosidase-like_sf"/>
</dbReference>
<keyword evidence="6" id="KW-0812">Transmembrane</keyword>
<evidence type="ECO:0000256" key="6">
    <source>
        <dbReference type="SAM" id="Phobius"/>
    </source>
</evidence>
<keyword evidence="5" id="KW-0326">Glycosidase</keyword>
<keyword evidence="6" id="KW-0472">Membrane</keyword>
<feature type="transmembrane region" description="Helical" evidence="6">
    <location>
        <begin position="246"/>
        <end position="265"/>
    </location>
</feature>
<evidence type="ECO:0000256" key="2">
    <source>
        <dbReference type="ARBA" id="ARBA00007658"/>
    </source>
</evidence>
<dbReference type="Pfam" id="PF01532">
    <property type="entry name" value="Glyco_hydro_47"/>
    <property type="match status" value="1"/>
</dbReference>
<dbReference type="EC" id="3.2.1.-" evidence="5"/>
<dbReference type="AlphaFoldDB" id="A0A6N2LHE0"/>
<dbReference type="InterPro" id="IPR036026">
    <property type="entry name" value="Seven-hairpin_glycosidases"/>
</dbReference>
<evidence type="ECO:0000313" key="7">
    <source>
        <dbReference type="EMBL" id="VFU40262.1"/>
    </source>
</evidence>
<keyword evidence="6" id="KW-1133">Transmembrane helix</keyword>
<protein>
    <recommendedName>
        <fullName evidence="5">alpha-1,2-Mannosidase</fullName>
        <ecNumber evidence="5">3.2.1.-</ecNumber>
    </recommendedName>
</protein>
<keyword evidence="5" id="KW-0378">Hydrolase</keyword>
<dbReference type="EMBL" id="CAADRP010001541">
    <property type="protein sequence ID" value="VFU40262.1"/>
    <property type="molecule type" value="Genomic_DNA"/>
</dbReference>
<dbReference type="GO" id="GO:0005509">
    <property type="term" value="F:calcium ion binding"/>
    <property type="evidence" value="ECO:0007669"/>
    <property type="project" value="InterPro"/>
</dbReference>
<dbReference type="GO" id="GO:1904380">
    <property type="term" value="P:endoplasmic reticulum mannose trimming"/>
    <property type="evidence" value="ECO:0007669"/>
    <property type="project" value="InterPro"/>
</dbReference>
<dbReference type="InterPro" id="IPR001382">
    <property type="entry name" value="Glyco_hydro_47"/>
</dbReference>
<keyword evidence="4" id="KW-0325">Glycoprotein</keyword>
<dbReference type="GO" id="GO:0005975">
    <property type="term" value="P:carbohydrate metabolic process"/>
    <property type="evidence" value="ECO:0007669"/>
    <property type="project" value="InterPro"/>
</dbReference>
<sequence>MKNETTETSTSGCGSLILEMGALSRLTGDPRYESAALRALRKLWSMRSSLNLLGTTLDMETGEWIEHSSGIGAGVDSFYEYLFKAHILFGKEDFWRMFHSAYLAVQKYFRHGPWYHEADMRTGKATYWQLTSLQAFWPGLQATANTSHREFVYVWKKFGVLPERYLLDHQMLHPTEKYYPLRPELAESTFYLYQATKDPWYMEVGETIVNSLNSYTKVEGGFASIRDVTTMQTEDHMHSFFLAETIYIFSLTIHFWLIGIIYSLLRVTLYLC</sequence>
<dbReference type="PANTHER" id="PTHR45679">
    <property type="entry name" value="ER DEGRADATION-ENHANCING ALPHA-MANNOSIDASE-LIKE PROTEIN 2"/>
    <property type="match status" value="1"/>
</dbReference>
<evidence type="ECO:0000256" key="4">
    <source>
        <dbReference type="ARBA" id="ARBA00023180"/>
    </source>
</evidence>
<gene>
    <name evidence="7" type="ORF">SVIM_LOCUS229505</name>
</gene>
<reference evidence="7" key="1">
    <citation type="submission" date="2019-03" db="EMBL/GenBank/DDBJ databases">
        <authorList>
            <person name="Mank J."/>
            <person name="Almeida P."/>
        </authorList>
    </citation>
    <scope>NUCLEOTIDE SEQUENCE</scope>
    <source>
        <strain evidence="7">78183</strain>
    </source>
</reference>
<dbReference type="GO" id="GO:0016020">
    <property type="term" value="C:membrane"/>
    <property type="evidence" value="ECO:0007669"/>
    <property type="project" value="InterPro"/>
</dbReference>
<keyword evidence="3" id="KW-0256">Endoplasmic reticulum</keyword>
<accession>A0A6N2LHE0</accession>
<evidence type="ECO:0000256" key="3">
    <source>
        <dbReference type="ARBA" id="ARBA00022824"/>
    </source>
</evidence>
<proteinExistence type="inferred from homology"/>
<comment type="subcellular location">
    <subcellularLocation>
        <location evidence="1">Endoplasmic reticulum</location>
    </subcellularLocation>
</comment>
<evidence type="ECO:0000256" key="1">
    <source>
        <dbReference type="ARBA" id="ARBA00004240"/>
    </source>
</evidence>
<dbReference type="PRINTS" id="PR00747">
    <property type="entry name" value="GLYHDRLASE47"/>
</dbReference>
<evidence type="ECO:0000256" key="5">
    <source>
        <dbReference type="RuleBase" id="RU361193"/>
    </source>
</evidence>
<organism evidence="7">
    <name type="scientific">Salix viminalis</name>
    <name type="common">Common osier</name>
    <name type="synonym">Basket willow</name>
    <dbReference type="NCBI Taxonomy" id="40686"/>
    <lineage>
        <taxon>Eukaryota</taxon>
        <taxon>Viridiplantae</taxon>
        <taxon>Streptophyta</taxon>
        <taxon>Embryophyta</taxon>
        <taxon>Tracheophyta</taxon>
        <taxon>Spermatophyta</taxon>
        <taxon>Magnoliopsida</taxon>
        <taxon>eudicotyledons</taxon>
        <taxon>Gunneridae</taxon>
        <taxon>Pentapetalae</taxon>
        <taxon>rosids</taxon>
        <taxon>fabids</taxon>
        <taxon>Malpighiales</taxon>
        <taxon>Salicaceae</taxon>
        <taxon>Saliceae</taxon>
        <taxon>Salix</taxon>
    </lineage>
</organism>
<dbReference type="Gene3D" id="1.50.10.10">
    <property type="match status" value="1"/>
</dbReference>
<comment type="similarity">
    <text evidence="2 5">Belongs to the glycosyl hydrolase 47 family.</text>
</comment>